<evidence type="ECO:0000313" key="1">
    <source>
        <dbReference type="EMBL" id="QCI15048.1"/>
    </source>
</evidence>
<dbReference type="InterPro" id="IPR043129">
    <property type="entry name" value="ATPase_NBD"/>
</dbReference>
<dbReference type="PANTHER" id="PTHR32432">
    <property type="entry name" value="CELL DIVISION PROTEIN FTSA-RELATED"/>
    <property type="match status" value="1"/>
</dbReference>
<dbReference type="OrthoDB" id="9773403at2"/>
<accession>A0A4D6XKB3</accession>
<dbReference type="Pfam" id="PF11104">
    <property type="entry name" value="PilM_2"/>
    <property type="match status" value="1"/>
</dbReference>
<evidence type="ECO:0000313" key="2">
    <source>
        <dbReference type="Proteomes" id="UP000298551"/>
    </source>
</evidence>
<dbReference type="RefSeq" id="WP_136917017.1">
    <property type="nucleotide sequence ID" value="NZ_CP039371.1"/>
</dbReference>
<reference evidence="2" key="1">
    <citation type="submission" date="2019-04" db="EMBL/GenBank/DDBJ databases">
        <title>Genome sequence of Pseudomonas putida 1290, an auxin catabolizing strain.</title>
        <authorList>
            <person name="Laird T.S."/>
            <person name="Leveau J.H.J."/>
        </authorList>
    </citation>
    <scope>NUCLEOTIDE SEQUENCE [LARGE SCALE GENOMIC DNA]</scope>
    <source>
        <strain evidence="2">1290</strain>
    </source>
</reference>
<dbReference type="PANTHER" id="PTHR32432:SF3">
    <property type="entry name" value="ETHANOLAMINE UTILIZATION PROTEIN EUTJ"/>
    <property type="match status" value="1"/>
</dbReference>
<dbReference type="AlphaFoldDB" id="A0A4D6XKB3"/>
<protein>
    <submittedName>
        <fullName evidence="1">Pilus assembly protein PilM</fullName>
    </submittedName>
</protein>
<proteinExistence type="predicted"/>
<dbReference type="InterPro" id="IPR005883">
    <property type="entry name" value="PilM"/>
</dbReference>
<dbReference type="SUPFAM" id="SSF53067">
    <property type="entry name" value="Actin-like ATPase domain"/>
    <property type="match status" value="1"/>
</dbReference>
<name>A0A4D6XKB3_PSEPU</name>
<dbReference type="EMBL" id="CP039371">
    <property type="protein sequence ID" value="QCI15048.1"/>
    <property type="molecule type" value="Genomic_DNA"/>
</dbReference>
<dbReference type="Gene3D" id="3.30.420.40">
    <property type="match status" value="1"/>
</dbReference>
<dbReference type="Proteomes" id="UP000298551">
    <property type="component" value="Chromosome"/>
</dbReference>
<sequence length="282" mass="29546">MLGRFGKDAGSLLGVEIASDSVRVIQLQGCRRRHRVTACVSEPLAPQGAGGANADPDAIAAALRSALRRSGSRQRLAALALPGSQVICKRCHLPMGLGPAQLEAHLLADAERLFPFPLEDLALDFQVLGDGGERAGSQEVLVAACRQRALEPLEQVAVQAGLQLMAVEVDSIALQRLLPAADSGNQALLRLEQGEATLHYWPRNQTPQRHALALSAGSWGAPLALQLQSLPVVGDQAQVPERLDAFSRVLGVPCQPLADLPGLAAGDGAMALAYALALGGLR</sequence>
<dbReference type="InterPro" id="IPR050696">
    <property type="entry name" value="FtsA/MreB"/>
</dbReference>
<gene>
    <name evidence="1" type="ORF">E6B08_28455</name>
</gene>
<organism evidence="1 2">
    <name type="scientific">Pseudomonas putida</name>
    <name type="common">Arthrobacter siderocapsulatus</name>
    <dbReference type="NCBI Taxonomy" id="303"/>
    <lineage>
        <taxon>Bacteria</taxon>
        <taxon>Pseudomonadati</taxon>
        <taxon>Pseudomonadota</taxon>
        <taxon>Gammaproteobacteria</taxon>
        <taxon>Pseudomonadales</taxon>
        <taxon>Pseudomonadaceae</taxon>
        <taxon>Pseudomonas</taxon>
    </lineage>
</organism>